<dbReference type="Gene3D" id="3.40.50.150">
    <property type="entry name" value="Vaccinia Virus protein VP39"/>
    <property type="match status" value="1"/>
</dbReference>
<organism evidence="3 4">
    <name type="scientific">Albimonas pacifica</name>
    <dbReference type="NCBI Taxonomy" id="1114924"/>
    <lineage>
        <taxon>Bacteria</taxon>
        <taxon>Pseudomonadati</taxon>
        <taxon>Pseudomonadota</taxon>
        <taxon>Alphaproteobacteria</taxon>
        <taxon>Rhodobacterales</taxon>
        <taxon>Paracoccaceae</taxon>
        <taxon>Albimonas</taxon>
    </lineage>
</organism>
<evidence type="ECO:0000313" key="3">
    <source>
        <dbReference type="EMBL" id="SFH99087.1"/>
    </source>
</evidence>
<accession>A0A1I3EJE9</accession>
<keyword evidence="4" id="KW-1185">Reference proteome</keyword>
<dbReference type="Proteomes" id="UP000199377">
    <property type="component" value="Unassembled WGS sequence"/>
</dbReference>
<evidence type="ECO:0000256" key="1">
    <source>
        <dbReference type="SAM" id="MobiDB-lite"/>
    </source>
</evidence>
<evidence type="ECO:0000259" key="2">
    <source>
        <dbReference type="Pfam" id="PF08242"/>
    </source>
</evidence>
<feature type="region of interest" description="Disordered" evidence="1">
    <location>
        <begin position="1"/>
        <end position="24"/>
    </location>
</feature>
<proteinExistence type="predicted"/>
<evidence type="ECO:0000313" key="4">
    <source>
        <dbReference type="Proteomes" id="UP000199377"/>
    </source>
</evidence>
<feature type="domain" description="Methyltransferase type 12" evidence="2">
    <location>
        <begin position="56"/>
        <end position="155"/>
    </location>
</feature>
<keyword evidence="3" id="KW-0808">Transferase</keyword>
<dbReference type="RefSeq" id="WP_092859185.1">
    <property type="nucleotide sequence ID" value="NZ_FOQH01000003.1"/>
</dbReference>
<dbReference type="AlphaFoldDB" id="A0A1I3EJE9"/>
<reference evidence="3 4" key="1">
    <citation type="submission" date="2016-10" db="EMBL/GenBank/DDBJ databases">
        <authorList>
            <person name="de Groot N.N."/>
        </authorList>
    </citation>
    <scope>NUCLEOTIDE SEQUENCE [LARGE SCALE GENOMIC DNA]</scope>
    <source>
        <strain evidence="3 4">CGMCC 1.11030</strain>
    </source>
</reference>
<dbReference type="OrthoDB" id="649979at2"/>
<gene>
    <name evidence="3" type="ORF">SAMN05216258_103416</name>
</gene>
<sequence length="408" mass="43966">MDPVKRQYESYPYPARDPADEARRLVEGSPSDPIEIDHFLFRGRRDWRRPFRALIAGGGTGDALVMLAQKLADAGCPAEIHYVDLSEASRDIAKARMEARGLTATYEVRSLLDAPQIAAEQGAFDYIDCCGVLHHLPDPSAGFRALGEALAPGGGIGLMVYAPYGRDGVYPMQDALASLLGKDAPEVQVAMAREALASVPETNGFRRNPFVSDHEASDAGLYDLLLHSRDRPYAVPELLAELSAAGLAAVSFLEPLRYDPAPHLPATPAFAERLKRMTPAERWALAERLSGNMRMHVVYAVKAGREGQAMASLSAEAVPRWGGPDPRALAAKVQAEGGFAITMAGLRHRVPIPKAAAPFIPALAAERSFGEIAKAARMDWFAFASTFGPAYRALVGVNLLHCSKGLGR</sequence>
<dbReference type="CDD" id="cd02440">
    <property type="entry name" value="AdoMet_MTases"/>
    <property type="match status" value="1"/>
</dbReference>
<dbReference type="SUPFAM" id="SSF53335">
    <property type="entry name" value="S-adenosyl-L-methionine-dependent methyltransferases"/>
    <property type="match status" value="1"/>
</dbReference>
<dbReference type="Pfam" id="PF08242">
    <property type="entry name" value="Methyltransf_12"/>
    <property type="match status" value="1"/>
</dbReference>
<protein>
    <submittedName>
        <fullName evidence="3">Methyltransferase domain-containing protein</fullName>
    </submittedName>
</protein>
<dbReference type="EMBL" id="FOQH01000003">
    <property type="protein sequence ID" value="SFH99087.1"/>
    <property type="molecule type" value="Genomic_DNA"/>
</dbReference>
<dbReference type="STRING" id="1114924.SAMN05216258_103416"/>
<keyword evidence="3" id="KW-0489">Methyltransferase</keyword>
<dbReference type="InterPro" id="IPR013217">
    <property type="entry name" value="Methyltransf_12"/>
</dbReference>
<dbReference type="InterPro" id="IPR029063">
    <property type="entry name" value="SAM-dependent_MTases_sf"/>
</dbReference>
<dbReference type="GO" id="GO:0008168">
    <property type="term" value="F:methyltransferase activity"/>
    <property type="evidence" value="ECO:0007669"/>
    <property type="project" value="UniProtKB-KW"/>
</dbReference>
<name>A0A1I3EJE9_9RHOB</name>
<dbReference type="GO" id="GO:0032259">
    <property type="term" value="P:methylation"/>
    <property type="evidence" value="ECO:0007669"/>
    <property type="project" value="UniProtKB-KW"/>
</dbReference>